<dbReference type="InterPro" id="IPR028995">
    <property type="entry name" value="Glyco_hydro_57/38_cen_sf"/>
</dbReference>
<dbReference type="SUPFAM" id="SSF74650">
    <property type="entry name" value="Galactose mutarotase-like"/>
    <property type="match status" value="1"/>
</dbReference>
<evidence type="ECO:0000256" key="4">
    <source>
        <dbReference type="ARBA" id="ARBA00022723"/>
    </source>
</evidence>
<dbReference type="SUPFAM" id="SSF88688">
    <property type="entry name" value="Families 57/38 glycoside transferase middle domain"/>
    <property type="match status" value="1"/>
</dbReference>
<dbReference type="PANTHER" id="PTHR11607">
    <property type="entry name" value="ALPHA-MANNOSIDASE"/>
    <property type="match status" value="1"/>
</dbReference>
<dbReference type="GO" id="GO:0004559">
    <property type="term" value="F:alpha-mannosidase activity"/>
    <property type="evidence" value="ECO:0007669"/>
    <property type="project" value="UniProtKB-EC"/>
</dbReference>
<dbReference type="AlphaFoldDB" id="A0A9P0CK14"/>
<evidence type="ECO:0000256" key="8">
    <source>
        <dbReference type="ARBA" id="ARBA00023180"/>
    </source>
</evidence>
<keyword evidence="13" id="KW-1185">Reference proteome</keyword>
<dbReference type="PANTHER" id="PTHR11607:SF3">
    <property type="entry name" value="LYSOSOMAL ALPHA-MANNOSIDASE"/>
    <property type="match status" value="1"/>
</dbReference>
<dbReference type="OrthoDB" id="2016903at2759"/>
<dbReference type="FunFam" id="1.20.1270.50:FF:000003">
    <property type="entry name" value="Alpha-mannosidase"/>
    <property type="match status" value="1"/>
</dbReference>
<dbReference type="GO" id="GO:0005764">
    <property type="term" value="C:lysosome"/>
    <property type="evidence" value="ECO:0007669"/>
    <property type="project" value="TreeGrafter"/>
</dbReference>
<dbReference type="InterPro" id="IPR015341">
    <property type="entry name" value="Glyco_hydro_38_cen"/>
</dbReference>
<dbReference type="Gene3D" id="2.60.40.1180">
    <property type="entry name" value="Golgi alpha-mannosidase II"/>
    <property type="match status" value="1"/>
</dbReference>
<dbReference type="FunFam" id="3.20.110.10:FF:000001">
    <property type="entry name" value="Alpha-mannosidase"/>
    <property type="match status" value="1"/>
</dbReference>
<dbReference type="EC" id="3.2.1.-" evidence="10"/>
<dbReference type="GO" id="GO:0006013">
    <property type="term" value="P:mannose metabolic process"/>
    <property type="evidence" value="ECO:0007669"/>
    <property type="project" value="InterPro"/>
</dbReference>
<evidence type="ECO:0000256" key="6">
    <source>
        <dbReference type="ARBA" id="ARBA00022833"/>
    </source>
</evidence>
<evidence type="ECO:0000256" key="2">
    <source>
        <dbReference type="ARBA" id="ARBA00009792"/>
    </source>
</evidence>
<dbReference type="InterPro" id="IPR000602">
    <property type="entry name" value="Glyco_hydro_38_N"/>
</dbReference>
<organism evidence="12 13">
    <name type="scientific">Psylliodes chrysocephalus</name>
    <dbReference type="NCBI Taxonomy" id="3402493"/>
    <lineage>
        <taxon>Eukaryota</taxon>
        <taxon>Metazoa</taxon>
        <taxon>Ecdysozoa</taxon>
        <taxon>Arthropoda</taxon>
        <taxon>Hexapoda</taxon>
        <taxon>Insecta</taxon>
        <taxon>Pterygota</taxon>
        <taxon>Neoptera</taxon>
        <taxon>Endopterygota</taxon>
        <taxon>Coleoptera</taxon>
        <taxon>Polyphaga</taxon>
        <taxon>Cucujiformia</taxon>
        <taxon>Chrysomeloidea</taxon>
        <taxon>Chrysomelidae</taxon>
        <taxon>Galerucinae</taxon>
        <taxon>Alticini</taxon>
        <taxon>Psylliodes</taxon>
    </lineage>
</organism>
<dbReference type="SMART" id="SM00872">
    <property type="entry name" value="Alpha-mann_mid"/>
    <property type="match status" value="1"/>
</dbReference>
<dbReference type="Gene3D" id="3.20.110.10">
    <property type="entry name" value="Glycoside hydrolase 38, N terminal domain"/>
    <property type="match status" value="1"/>
</dbReference>
<dbReference type="InterPro" id="IPR011013">
    <property type="entry name" value="Gal_mutarotase_sf_dom"/>
</dbReference>
<keyword evidence="10" id="KW-0732">Signal</keyword>
<reference evidence="12" key="1">
    <citation type="submission" date="2022-01" db="EMBL/GenBank/DDBJ databases">
        <authorList>
            <person name="King R."/>
        </authorList>
    </citation>
    <scope>NUCLEOTIDE SEQUENCE</scope>
</reference>
<protein>
    <recommendedName>
        <fullName evidence="3 10">Alpha-mannosidase</fullName>
        <ecNumber evidence="10">3.2.1.-</ecNumber>
    </recommendedName>
</protein>
<evidence type="ECO:0000256" key="3">
    <source>
        <dbReference type="ARBA" id="ARBA00012752"/>
    </source>
</evidence>
<dbReference type="Pfam" id="PF09261">
    <property type="entry name" value="Alpha-mann_mid"/>
    <property type="match status" value="1"/>
</dbReference>
<proteinExistence type="inferred from homology"/>
<evidence type="ECO:0000256" key="7">
    <source>
        <dbReference type="ARBA" id="ARBA00023157"/>
    </source>
</evidence>
<keyword evidence="6 10" id="KW-0862">Zinc</keyword>
<dbReference type="Gene3D" id="2.60.40.1360">
    <property type="match status" value="1"/>
</dbReference>
<dbReference type="SUPFAM" id="SSF88713">
    <property type="entry name" value="Glycoside hydrolase/deacetylase"/>
    <property type="match status" value="1"/>
</dbReference>
<name>A0A9P0CK14_9CUCU</name>
<keyword evidence="4 10" id="KW-0479">Metal-binding</keyword>
<feature type="domain" description="Glycoside hydrolase family 38 central" evidence="11">
    <location>
        <begin position="359"/>
        <end position="436"/>
    </location>
</feature>
<dbReference type="InterPro" id="IPR037094">
    <property type="entry name" value="Glyco_hydro_38_cen_sf"/>
</dbReference>
<dbReference type="InterPro" id="IPR050843">
    <property type="entry name" value="Glycosyl_Hydrlase_38"/>
</dbReference>
<dbReference type="InterPro" id="IPR027291">
    <property type="entry name" value="Glyco_hydro_38_N_sf"/>
</dbReference>
<dbReference type="Pfam" id="PF07748">
    <property type="entry name" value="Glyco_hydro_38C"/>
    <property type="match status" value="1"/>
</dbReference>
<keyword evidence="7" id="KW-1015">Disulfide bond</keyword>
<comment type="cofactor">
    <cofactor evidence="10">
        <name>Zn(2+)</name>
        <dbReference type="ChEBI" id="CHEBI:29105"/>
    </cofactor>
    <text evidence="10">Binds 1 zinc ion per subunit.</text>
</comment>
<sequence length="1023" mass="116984">MDLRVIILVCVSLTGIVANPVKDENKVGCLVCHPVVDNKINVHLIPHSHDDVGWLKTVDQYYYGMNTNTQHAGVQYIITSVYEALLENPDRRFMQVETQYFWLWWKHQNEDTRNNYKKLVENGQIEMANGAWSMNDEACANYQSTIDQFTWGLRTLSETVGDCGRPRVGWQIDPFGHSREQASLLSQFGYDAMIFARLDHDDKIHRMKNKSMDFAWQGSQNLDNSVIFGSIFATDLYFPPNGFCWDYNCADDTIDDDPNSPFYNVDDKVKTFTTLAKRYANYFSTNNIIIPMGGDFQFEAAEKNYNNMDKFIKAFEGNSEINVIYSTPSCYIKAVNDAIDTELTLKTDDFFPYSNDIHSFWTGYFTSRPNSKRFERTGHNILQATKQLFAQNSFLTNKTFDENLRYLREVMGIMQHHDAITGTEKQHVANDYVRRLTRGIEYAENGLGTIVDELLENDLNLDLTSCLLSNISICTVSQSSDQFITVVYNPLAWAITHYVRLPVEEGTYEVNGGDIPHDVIPTISDFNYVVLNEGTPSAYELVFAAKELPPLGLKIYHVKKTSDKLSEDKSIDTFKSKAFKIGNNNLLASVTLNGNNYGLTQNFKYYYSETGEHDHTDIASGAYLFRPTKEEPESLDNIEITYSINGNVVDEVHQRWTEDAVDILQIIRWYHDEDYLEFDWIVGNIDVKKVQQGKEIITKFTATDDYFNNGNNFYTDSNGREMLKRTRNNRPDYSYNAFIEPVAGNYYPVTSKIVMKDENKDIEIAVLTDRSQGGSSLNTNELELMVHRRLLKDDNKGVGESLNEVEFNRGIYVRGSHYLIAGKASGLNSNGITTAALERILAQKKLVQPWIGVAETDQSYDELKKDAKLTYEGLESSFPENVNILTFEPWTEKEYLLRLEHIMEKNDDANLSEPVTVDIANAFKHFTIEKMTETTLGANELLAHYQRRKKYTWKTNKPQVSKTSVTDEADDDTVAPISLKPMQIRTFIVKLTNKQDIPVDDFGVMMKPATSVIMLIAIIAYLF</sequence>
<keyword evidence="8" id="KW-0325">Glycoprotein</keyword>
<dbReference type="CDD" id="cd10810">
    <property type="entry name" value="GH38N_AMII_LAM_like"/>
    <property type="match status" value="1"/>
</dbReference>
<dbReference type="Pfam" id="PF17677">
    <property type="entry name" value="Glyco_hydro38C2"/>
    <property type="match status" value="1"/>
</dbReference>
<dbReference type="Gene3D" id="1.20.1270.50">
    <property type="entry name" value="Glycoside hydrolase family 38, central domain"/>
    <property type="match status" value="2"/>
</dbReference>
<dbReference type="Pfam" id="PF01074">
    <property type="entry name" value="Glyco_hydro_38N"/>
    <property type="match status" value="1"/>
</dbReference>
<evidence type="ECO:0000259" key="11">
    <source>
        <dbReference type="SMART" id="SM00872"/>
    </source>
</evidence>
<comment type="similarity">
    <text evidence="2 10">Belongs to the glycosyl hydrolase 38 family.</text>
</comment>
<evidence type="ECO:0000256" key="10">
    <source>
        <dbReference type="RuleBase" id="RU361199"/>
    </source>
</evidence>
<accession>A0A9P0CK14</accession>
<evidence type="ECO:0000313" key="13">
    <source>
        <dbReference type="Proteomes" id="UP001153636"/>
    </source>
</evidence>
<feature type="chain" id="PRO_5040545568" description="Alpha-mannosidase" evidence="10">
    <location>
        <begin position="19"/>
        <end position="1023"/>
    </location>
</feature>
<dbReference type="FunFam" id="1.20.1270.50:FF:000002">
    <property type="entry name" value="Alpha-mannosidase"/>
    <property type="match status" value="1"/>
</dbReference>
<evidence type="ECO:0000313" key="12">
    <source>
        <dbReference type="EMBL" id="CAH1101503.1"/>
    </source>
</evidence>
<comment type="catalytic activity">
    <reaction evidence="1">
        <text>Hydrolysis of terminal, non-reducing alpha-D-mannose residues in alpha-D-mannosides.</text>
        <dbReference type="EC" id="3.2.1.24"/>
    </reaction>
</comment>
<dbReference type="InterPro" id="IPR013780">
    <property type="entry name" value="Glyco_hydro_b"/>
</dbReference>
<keyword evidence="5 10" id="KW-0378">Hydrolase</keyword>
<dbReference type="EMBL" id="OV651823">
    <property type="protein sequence ID" value="CAH1101503.1"/>
    <property type="molecule type" value="Genomic_DNA"/>
</dbReference>
<dbReference type="InterPro" id="IPR011330">
    <property type="entry name" value="Glyco_hydro/deAcase_b/a-brl"/>
</dbReference>
<feature type="signal peptide" evidence="10">
    <location>
        <begin position="1"/>
        <end position="18"/>
    </location>
</feature>
<dbReference type="Gene3D" id="2.70.98.30">
    <property type="entry name" value="Golgi alpha-mannosidase II, domain 4"/>
    <property type="match status" value="1"/>
</dbReference>
<keyword evidence="9 10" id="KW-0326">Glycosidase</keyword>
<evidence type="ECO:0000256" key="1">
    <source>
        <dbReference type="ARBA" id="ARBA00000365"/>
    </source>
</evidence>
<gene>
    <name evidence="12" type="ORF">PSYICH_LOCUS3008</name>
</gene>
<dbReference type="GO" id="GO:0046872">
    <property type="term" value="F:metal ion binding"/>
    <property type="evidence" value="ECO:0007669"/>
    <property type="project" value="UniProtKB-KW"/>
</dbReference>
<dbReference type="InterPro" id="IPR011682">
    <property type="entry name" value="Glyco_hydro_38_C"/>
</dbReference>
<dbReference type="Proteomes" id="UP001153636">
    <property type="component" value="Chromosome 11"/>
</dbReference>
<dbReference type="InterPro" id="IPR041147">
    <property type="entry name" value="GH38_C"/>
</dbReference>
<evidence type="ECO:0000256" key="5">
    <source>
        <dbReference type="ARBA" id="ARBA00022801"/>
    </source>
</evidence>
<evidence type="ECO:0000256" key="9">
    <source>
        <dbReference type="ARBA" id="ARBA00023295"/>
    </source>
</evidence>
<dbReference type="GO" id="GO:0030246">
    <property type="term" value="F:carbohydrate binding"/>
    <property type="evidence" value="ECO:0007669"/>
    <property type="project" value="InterPro"/>
</dbReference>